<comment type="caution">
    <text evidence="1">The sequence shown here is derived from an EMBL/GenBank/DDBJ whole genome shotgun (WGS) entry which is preliminary data.</text>
</comment>
<dbReference type="Proteomes" id="UP000626148">
    <property type="component" value="Unassembled WGS sequence"/>
</dbReference>
<dbReference type="AlphaFoldDB" id="A0A918K0I6"/>
<dbReference type="RefSeq" id="WP_189606986.1">
    <property type="nucleotide sequence ID" value="NZ_BMXR01000001.1"/>
</dbReference>
<sequence>MTARHTPKKVSKDRIYRAVASSTAIETGGSIKAIEQRLKANLSKFKDLKLAD</sequence>
<organism evidence="1 2">
    <name type="scientific">Saccharospirillum salsuginis</name>
    <dbReference type="NCBI Taxonomy" id="418750"/>
    <lineage>
        <taxon>Bacteria</taxon>
        <taxon>Pseudomonadati</taxon>
        <taxon>Pseudomonadota</taxon>
        <taxon>Gammaproteobacteria</taxon>
        <taxon>Oceanospirillales</taxon>
        <taxon>Saccharospirillaceae</taxon>
        <taxon>Saccharospirillum</taxon>
    </lineage>
</organism>
<dbReference type="EMBL" id="BMXR01000001">
    <property type="protein sequence ID" value="GGX41888.1"/>
    <property type="molecule type" value="Genomic_DNA"/>
</dbReference>
<gene>
    <name evidence="1" type="ORF">GCM10007392_06010</name>
</gene>
<keyword evidence="2" id="KW-1185">Reference proteome</keyword>
<proteinExistence type="predicted"/>
<evidence type="ECO:0000313" key="1">
    <source>
        <dbReference type="EMBL" id="GGX41888.1"/>
    </source>
</evidence>
<accession>A0A918K0I6</accession>
<protein>
    <submittedName>
        <fullName evidence="1">Uncharacterized protein</fullName>
    </submittedName>
</protein>
<name>A0A918K0I6_9GAMM</name>
<reference evidence="1" key="2">
    <citation type="submission" date="2020-09" db="EMBL/GenBank/DDBJ databases">
        <authorList>
            <person name="Sun Q."/>
            <person name="Kim S."/>
        </authorList>
    </citation>
    <scope>NUCLEOTIDE SEQUENCE</scope>
    <source>
        <strain evidence="1">KCTC 22169</strain>
    </source>
</reference>
<evidence type="ECO:0000313" key="2">
    <source>
        <dbReference type="Proteomes" id="UP000626148"/>
    </source>
</evidence>
<reference evidence="1" key="1">
    <citation type="journal article" date="2014" name="Int. J. Syst. Evol. Microbiol.">
        <title>Complete genome sequence of Corynebacterium casei LMG S-19264T (=DSM 44701T), isolated from a smear-ripened cheese.</title>
        <authorList>
            <consortium name="US DOE Joint Genome Institute (JGI-PGF)"/>
            <person name="Walter F."/>
            <person name="Albersmeier A."/>
            <person name="Kalinowski J."/>
            <person name="Ruckert C."/>
        </authorList>
    </citation>
    <scope>NUCLEOTIDE SEQUENCE</scope>
    <source>
        <strain evidence="1">KCTC 22169</strain>
    </source>
</reference>